<dbReference type="Proteomes" id="UP000636800">
    <property type="component" value="Chromosome 13"/>
</dbReference>
<organism evidence="3 5">
    <name type="scientific">Vanilla planifolia</name>
    <name type="common">Vanilla</name>
    <dbReference type="NCBI Taxonomy" id="51239"/>
    <lineage>
        <taxon>Eukaryota</taxon>
        <taxon>Viridiplantae</taxon>
        <taxon>Streptophyta</taxon>
        <taxon>Embryophyta</taxon>
        <taxon>Tracheophyta</taxon>
        <taxon>Spermatophyta</taxon>
        <taxon>Magnoliopsida</taxon>
        <taxon>Liliopsida</taxon>
        <taxon>Asparagales</taxon>
        <taxon>Orchidaceae</taxon>
        <taxon>Vanilloideae</taxon>
        <taxon>Vanilleae</taxon>
        <taxon>Vanilla</taxon>
    </lineage>
</organism>
<dbReference type="InterPro" id="IPR008479">
    <property type="entry name" value="DUF760"/>
</dbReference>
<gene>
    <name evidence="3" type="ORF">HPP92_024495</name>
    <name evidence="2" type="ORF">HPP92_024769</name>
</gene>
<dbReference type="EMBL" id="JADCNL010000013">
    <property type="protein sequence ID" value="KAG0455477.1"/>
    <property type="molecule type" value="Genomic_DNA"/>
</dbReference>
<protein>
    <recommendedName>
        <fullName evidence="6">UV-B-induced protein At3g17800, chloroplastic</fullName>
    </recommendedName>
</protein>
<dbReference type="PANTHER" id="PTHR31808:SF4">
    <property type="entry name" value="LIGASE, PUTATIVE (DUF760)-RELATED"/>
    <property type="match status" value="1"/>
</dbReference>
<evidence type="ECO:0000313" key="5">
    <source>
        <dbReference type="Proteomes" id="UP000639772"/>
    </source>
</evidence>
<evidence type="ECO:0000256" key="1">
    <source>
        <dbReference type="SAM" id="MobiDB-lite"/>
    </source>
</evidence>
<keyword evidence="4" id="KW-1185">Reference proteome</keyword>
<proteinExistence type="predicted"/>
<accession>A0A835PSC0</accession>
<dbReference type="OrthoDB" id="25131at2759"/>
<dbReference type="Proteomes" id="UP000639772">
    <property type="component" value="Chromosome 13"/>
</dbReference>
<dbReference type="AlphaFoldDB" id="A0A835PSC0"/>
<dbReference type="EMBL" id="JADCNM010000013">
    <property type="protein sequence ID" value="KAG0456707.1"/>
    <property type="molecule type" value="Genomic_DNA"/>
</dbReference>
<dbReference type="InterPro" id="IPR038925">
    <property type="entry name" value="At3g17800-like"/>
</dbReference>
<dbReference type="PANTHER" id="PTHR31808">
    <property type="entry name" value="EXPRESSED PROTEIN"/>
    <property type="match status" value="1"/>
</dbReference>
<evidence type="ECO:0000313" key="3">
    <source>
        <dbReference type="EMBL" id="KAG0456707.1"/>
    </source>
</evidence>
<reference evidence="4 5" key="1">
    <citation type="journal article" date="2020" name="Nat. Food">
        <title>A phased Vanilla planifolia genome enables genetic improvement of flavour and production.</title>
        <authorList>
            <person name="Hasing T."/>
            <person name="Tang H."/>
            <person name="Brym M."/>
            <person name="Khazi F."/>
            <person name="Huang T."/>
            <person name="Chambers A.H."/>
        </authorList>
    </citation>
    <scope>NUCLEOTIDE SEQUENCE [LARGE SCALE GENOMIC DNA]</scope>
    <source>
        <tissue evidence="3">Leaf</tissue>
    </source>
</reference>
<evidence type="ECO:0000313" key="2">
    <source>
        <dbReference type="EMBL" id="KAG0455477.1"/>
    </source>
</evidence>
<name>A0A835PSC0_VANPL</name>
<comment type="caution">
    <text evidence="3">The sequence shown here is derived from an EMBL/GenBank/DDBJ whole genome shotgun (WGS) entry which is preliminary data.</text>
</comment>
<evidence type="ECO:0008006" key="6">
    <source>
        <dbReference type="Google" id="ProtNLM"/>
    </source>
</evidence>
<feature type="region of interest" description="Disordered" evidence="1">
    <location>
        <begin position="281"/>
        <end position="305"/>
    </location>
</feature>
<dbReference type="Pfam" id="PF05542">
    <property type="entry name" value="DUF760"/>
    <property type="match status" value="1"/>
</dbReference>
<evidence type="ECO:0000313" key="4">
    <source>
        <dbReference type="Proteomes" id="UP000636800"/>
    </source>
</evidence>
<sequence>METAAVLGSIHVLSKAVDFVPRMAVLAAHQSNGKSLPSDGCLKVRFSISGVVPRERRMVLSSCKRMGSIRASLNASSRPSESSSQVAPLQLESPVGQVLAQILLSHPHLLPAAVDQQLDQLVTDLEIEKKQEEPSSTGMELSLYRRIAELKAKERKQALEEILYALVVQRFVEADVSLVPSVSRPSDDRNKVDHWPSWEEKFQKLHSSEAYEMIVNHLSVILGNRMDDSSSIASISKLRIGQVYAASILYGYFLKRVDKRFQLEKSMKTLPWGPEDEASAIQQATKSSIHSNSHPEPSSWSASTSVPGGFTDRIKPCRLRTYVMSLDSEILQRFASVRSREAYSIVEKHTEALFGKPEVVVSPQGTVDPSKDDIIKVTIAGLKRLILEAVTFGSFLWEVESYVDSRYHFVAN</sequence>